<dbReference type="Proteomes" id="UP000451860">
    <property type="component" value="Unassembled WGS sequence"/>
</dbReference>
<evidence type="ECO:0000256" key="6">
    <source>
        <dbReference type="ARBA" id="ARBA00023014"/>
    </source>
</evidence>
<keyword evidence="6" id="KW-0411">Iron-sulfur</keyword>
<evidence type="ECO:0000256" key="5">
    <source>
        <dbReference type="ARBA" id="ARBA00023004"/>
    </source>
</evidence>
<feature type="region of interest" description="Disordered" evidence="7">
    <location>
        <begin position="1"/>
        <end position="35"/>
    </location>
</feature>
<dbReference type="EMBL" id="WHJE01000004">
    <property type="protein sequence ID" value="KAE8765867.1"/>
    <property type="molecule type" value="Genomic_DNA"/>
</dbReference>
<feature type="compositionally biased region" description="Low complexity" evidence="7">
    <location>
        <begin position="10"/>
        <end position="20"/>
    </location>
</feature>
<feature type="compositionally biased region" description="Pro residues" evidence="7">
    <location>
        <begin position="21"/>
        <end position="34"/>
    </location>
</feature>
<evidence type="ECO:0000313" key="9">
    <source>
        <dbReference type="Proteomes" id="UP000451860"/>
    </source>
</evidence>
<gene>
    <name evidence="8" type="ORF">GB883_01745</name>
</gene>
<dbReference type="GO" id="GO:0051539">
    <property type="term" value="F:4 iron, 4 sulfur cluster binding"/>
    <property type="evidence" value="ECO:0007669"/>
    <property type="project" value="UniProtKB-KW"/>
</dbReference>
<dbReference type="SFLD" id="SFLDG01063">
    <property type="entry name" value="activating_enzymes__group_1"/>
    <property type="match status" value="1"/>
</dbReference>
<dbReference type="SFLD" id="SFLDS00029">
    <property type="entry name" value="Radical_SAM"/>
    <property type="match status" value="1"/>
</dbReference>
<name>A0A7J5UUB2_9MICO</name>
<accession>A0A7J5UUB2</accession>
<dbReference type="AlphaFoldDB" id="A0A7J5UUB2"/>
<dbReference type="PANTHER" id="PTHR30352:SF2">
    <property type="entry name" value="ANAEROBIC RIBONUCLEOSIDE-TRIPHOSPHATE REDUCTASE-ACTIVATING PROTEIN"/>
    <property type="match status" value="1"/>
</dbReference>
<dbReference type="InterPro" id="IPR058240">
    <property type="entry name" value="rSAM_sf"/>
</dbReference>
<dbReference type="GO" id="GO:0004748">
    <property type="term" value="F:ribonucleoside-diphosphate reductase activity, thioredoxin disulfide as acceptor"/>
    <property type="evidence" value="ECO:0007669"/>
    <property type="project" value="TreeGrafter"/>
</dbReference>
<dbReference type="InterPro" id="IPR007197">
    <property type="entry name" value="rSAM"/>
</dbReference>
<dbReference type="InterPro" id="IPR012837">
    <property type="entry name" value="NrdG"/>
</dbReference>
<dbReference type="Pfam" id="PF13353">
    <property type="entry name" value="Fer4_12"/>
    <property type="match status" value="1"/>
</dbReference>
<dbReference type="InterPro" id="IPR034457">
    <property type="entry name" value="Organic_radical-activating"/>
</dbReference>
<evidence type="ECO:0000256" key="4">
    <source>
        <dbReference type="ARBA" id="ARBA00022723"/>
    </source>
</evidence>
<dbReference type="InterPro" id="IPR013785">
    <property type="entry name" value="Aldolase_TIM"/>
</dbReference>
<keyword evidence="3" id="KW-0949">S-adenosyl-L-methionine</keyword>
<dbReference type="GO" id="GO:0043365">
    <property type="term" value="F:[formate-C-acetyltransferase]-activating enzyme activity"/>
    <property type="evidence" value="ECO:0007669"/>
    <property type="project" value="InterPro"/>
</dbReference>
<dbReference type="Gene3D" id="3.20.20.70">
    <property type="entry name" value="Aldolase class I"/>
    <property type="match status" value="1"/>
</dbReference>
<proteinExistence type="predicted"/>
<sequence length="266" mass="27895">MPAATPAPVSPGAASTTPLAPAAPPAAATPPPASPAGRLRWARFLPATVAEGPGRRAALWVQGCRIHCPGCFNPELWAARGGRVDDPAALAARLLAQAQDGGVEGLTLLGGEPFDQAAALAVVARAFREAGLTVMTFTGYRHPSLTAWADDGREDVAALLAATDLLVDGPYLRDHPDRRRPWLGSTNQGLRALTPAYAAEVARLEREGGADRVELRLTRDGGIEVNGWAEVAALEELLDGLDGARLARLRRPTGPHLTRTTEGAPR</sequence>
<evidence type="ECO:0000256" key="2">
    <source>
        <dbReference type="ARBA" id="ARBA00022485"/>
    </source>
</evidence>
<dbReference type="OrthoDB" id="9782387at2"/>
<comment type="cofactor">
    <cofactor evidence="1">
        <name>[4Fe-4S] cluster</name>
        <dbReference type="ChEBI" id="CHEBI:49883"/>
    </cofactor>
</comment>
<dbReference type="SFLD" id="SFLDF00299">
    <property type="entry name" value="anaerobic_ribonucleoside-triph"/>
    <property type="match status" value="1"/>
</dbReference>
<evidence type="ECO:0000256" key="1">
    <source>
        <dbReference type="ARBA" id="ARBA00001966"/>
    </source>
</evidence>
<dbReference type="GO" id="GO:0046872">
    <property type="term" value="F:metal ion binding"/>
    <property type="evidence" value="ECO:0007669"/>
    <property type="project" value="UniProtKB-KW"/>
</dbReference>
<dbReference type="SUPFAM" id="SSF102114">
    <property type="entry name" value="Radical SAM enzymes"/>
    <property type="match status" value="1"/>
</dbReference>
<keyword evidence="5" id="KW-0408">Iron</keyword>
<dbReference type="SFLD" id="SFLDG01066">
    <property type="entry name" value="organic_radical-activating_enz"/>
    <property type="match status" value="1"/>
</dbReference>
<evidence type="ECO:0000256" key="3">
    <source>
        <dbReference type="ARBA" id="ARBA00022691"/>
    </source>
</evidence>
<keyword evidence="4" id="KW-0479">Metal-binding</keyword>
<comment type="caution">
    <text evidence="8">The sequence shown here is derived from an EMBL/GenBank/DDBJ whole genome shotgun (WGS) entry which is preliminary data.</text>
</comment>
<keyword evidence="2" id="KW-0004">4Fe-4S</keyword>
<reference evidence="8 9" key="1">
    <citation type="submission" date="2019-10" db="EMBL/GenBank/DDBJ databases">
        <title>Georgenia wutianyii sp. nov. and Georgenia yuyongxinii sp. nov. isolated from plateau pika (Ochotona curzoniae) in the Qinghai-Tibet plateau of China.</title>
        <authorList>
            <person name="Tian Z."/>
        </authorList>
    </citation>
    <scope>NUCLEOTIDE SEQUENCE [LARGE SCALE GENOMIC DNA]</scope>
    <source>
        <strain evidence="8 9">DSM 21501</strain>
    </source>
</reference>
<dbReference type="PANTHER" id="PTHR30352">
    <property type="entry name" value="PYRUVATE FORMATE-LYASE-ACTIVATING ENZYME"/>
    <property type="match status" value="1"/>
</dbReference>
<organism evidence="8 9">
    <name type="scientific">Georgenia thermotolerans</name>
    <dbReference type="NCBI Taxonomy" id="527326"/>
    <lineage>
        <taxon>Bacteria</taxon>
        <taxon>Bacillati</taxon>
        <taxon>Actinomycetota</taxon>
        <taxon>Actinomycetes</taxon>
        <taxon>Micrococcales</taxon>
        <taxon>Bogoriellaceae</taxon>
        <taxon>Georgenia</taxon>
    </lineage>
</organism>
<evidence type="ECO:0000256" key="7">
    <source>
        <dbReference type="SAM" id="MobiDB-lite"/>
    </source>
</evidence>
<protein>
    <submittedName>
        <fullName evidence="8">4Fe-4S cluster-binding domain-containing protein</fullName>
    </submittedName>
</protein>
<evidence type="ECO:0000313" key="8">
    <source>
        <dbReference type="EMBL" id="KAE8765867.1"/>
    </source>
</evidence>
<keyword evidence="9" id="KW-1185">Reference proteome</keyword>